<protein>
    <recommendedName>
        <fullName evidence="4">LPP20 lipoprotein</fullName>
    </recommendedName>
</protein>
<keyword evidence="3" id="KW-1185">Reference proteome</keyword>
<accession>A0A6I2UHR5</accession>
<keyword evidence="1" id="KW-0732">Signal</keyword>
<evidence type="ECO:0000313" key="2">
    <source>
        <dbReference type="EMBL" id="MSU08711.1"/>
    </source>
</evidence>
<evidence type="ECO:0000313" key="3">
    <source>
        <dbReference type="Proteomes" id="UP000433181"/>
    </source>
</evidence>
<dbReference type="EMBL" id="VUNR01000011">
    <property type="protein sequence ID" value="MSU08711.1"/>
    <property type="molecule type" value="Genomic_DNA"/>
</dbReference>
<evidence type="ECO:0008006" key="4">
    <source>
        <dbReference type="Google" id="ProtNLM"/>
    </source>
</evidence>
<dbReference type="AlphaFoldDB" id="A0A6I2UHR5"/>
<proteinExistence type="predicted"/>
<sequence>MKSMRRLFSVLLAVCVLALSSVAMAATDITDGVVRVEGVSNNGQSFALKRIAAKVDAQRILAEHVHGVQIDSKTTVENAIVTSDVINASVSGIVKGAREVSCTTDEYGYVHVILELPVFGGANSLAAAVIPNVPQQDFLPPSDIVPVDTKPSESVVADTANKAADAGQSANTNQATVGNLYGATGQYTGLIVDCSGLGLQTAMAPAVYTDGKKVVYGLENFSHDQVISRGYVGYSNSAASGVQRAGSNPMVVKAQSVEHFFNPVISKDDAAKILAENQVNGFLSTGNVVFVK</sequence>
<organism evidence="2 3">
    <name type="scientific">Anaerovibrio slackiae</name>
    <dbReference type="NCBI Taxonomy" id="2652309"/>
    <lineage>
        <taxon>Bacteria</taxon>
        <taxon>Bacillati</taxon>
        <taxon>Bacillota</taxon>
        <taxon>Negativicutes</taxon>
        <taxon>Selenomonadales</taxon>
        <taxon>Selenomonadaceae</taxon>
        <taxon>Anaerovibrio</taxon>
    </lineage>
</organism>
<comment type="caution">
    <text evidence="2">The sequence shown here is derived from an EMBL/GenBank/DDBJ whole genome shotgun (WGS) entry which is preliminary data.</text>
</comment>
<feature type="signal peptide" evidence="1">
    <location>
        <begin position="1"/>
        <end position="25"/>
    </location>
</feature>
<dbReference type="GeneID" id="96778645"/>
<reference evidence="2 3" key="1">
    <citation type="submission" date="2019-08" db="EMBL/GenBank/DDBJ databases">
        <title>In-depth cultivation of the pig gut microbiome towards novel bacterial diversity and tailored functional studies.</title>
        <authorList>
            <person name="Wylensek D."/>
            <person name="Hitch T.C.A."/>
            <person name="Clavel T."/>
        </authorList>
    </citation>
    <scope>NUCLEOTIDE SEQUENCE [LARGE SCALE GENOMIC DNA]</scope>
    <source>
        <strain evidence="2 3">WCA-693-APC-5D-A</strain>
    </source>
</reference>
<dbReference type="RefSeq" id="WP_154406877.1">
    <property type="nucleotide sequence ID" value="NZ_VUNR01000011.1"/>
</dbReference>
<name>A0A6I2UHR5_9FIRM</name>
<dbReference type="Proteomes" id="UP000433181">
    <property type="component" value="Unassembled WGS sequence"/>
</dbReference>
<gene>
    <name evidence="2" type="ORF">FYJ84_06915</name>
</gene>
<feature type="chain" id="PRO_5026161043" description="LPP20 lipoprotein" evidence="1">
    <location>
        <begin position="26"/>
        <end position="292"/>
    </location>
</feature>
<evidence type="ECO:0000256" key="1">
    <source>
        <dbReference type="SAM" id="SignalP"/>
    </source>
</evidence>